<feature type="compositionally biased region" description="Basic and acidic residues" evidence="1">
    <location>
        <begin position="586"/>
        <end position="598"/>
    </location>
</feature>
<feature type="compositionally biased region" description="Basic residues" evidence="1">
    <location>
        <begin position="97"/>
        <end position="107"/>
    </location>
</feature>
<evidence type="ECO:0000313" key="2">
    <source>
        <dbReference type="EMBL" id="RDX48903.1"/>
    </source>
</evidence>
<organism evidence="2 3">
    <name type="scientific">Lentinus brumalis</name>
    <dbReference type="NCBI Taxonomy" id="2498619"/>
    <lineage>
        <taxon>Eukaryota</taxon>
        <taxon>Fungi</taxon>
        <taxon>Dikarya</taxon>
        <taxon>Basidiomycota</taxon>
        <taxon>Agaricomycotina</taxon>
        <taxon>Agaricomycetes</taxon>
        <taxon>Polyporales</taxon>
        <taxon>Polyporaceae</taxon>
        <taxon>Lentinus</taxon>
    </lineage>
</organism>
<feature type="region of interest" description="Disordered" evidence="1">
    <location>
        <begin position="1"/>
        <end position="107"/>
    </location>
</feature>
<protein>
    <submittedName>
        <fullName evidence="2">Uncharacterized protein</fullName>
    </submittedName>
</protein>
<feature type="compositionally biased region" description="Low complexity" evidence="1">
    <location>
        <begin position="649"/>
        <end position="678"/>
    </location>
</feature>
<gene>
    <name evidence="2" type="ORF">OH76DRAFT_1483674</name>
</gene>
<name>A0A371D8P1_9APHY</name>
<dbReference type="AlphaFoldDB" id="A0A371D8P1"/>
<evidence type="ECO:0000313" key="3">
    <source>
        <dbReference type="Proteomes" id="UP000256964"/>
    </source>
</evidence>
<sequence length="784" mass="83937">MAAPPTEPPVRATSSTAAAADPPQALDSEEEERSGAKDKRMLPPTGAQKARRQRRKKKKAQEEAQALEEEAPNDGKGKGKERAQTPPDTAQPPPAAARHRRKRHNWAKHPEAHQCLIDAFPHYVAASTNERTNIKEAAWRKVTPLLGMEGERTTKASSFSSFLVGDWFHNRLTQVKIKAGHGWQIINGLTVTGAKGLTTAPADHADNDFNAPIDVTPVIKAANTRARASCALWADEHADLIKREREKPGIGNWRQTVARLYDALPEAEQRIWEDKAQALKAKGLEVVLVDYYENQRQFPKTGADVTGQLVGYKPGALGSSLLSTFAAWRAKDNSIETTDVTVGEHPDIIPFEEFEGGPCVHELERRARFCQAFLRANRERDPSLTYSEDGVPVLPPWNDRWSCPEGAAVLDAYFIAMWFVAHGGNPNDNLDWFIVMTAPDRFMPASWVTRITDAPAKLAFFELASLYSTVLKAQGTPDAFRFLSTEAASDSSPPSQFAVGPQTPTKTRSVTVFPTPTRAPVAGPSRLREEVAPPSPRAASLSPTPAAKPMSLDDSDSDSSSSSGPDLDTDDESTEGEQTNAKTSSLRKERAVDERADETAPATSTNAALPAVMNVDCALQTTPASPTVDNASPVGRSNVSLPAERTIQPPASASPTAGPACGSKLTASAPTTAAEAPSGQGHADAASGGTSAEAAQTTAVAVVVPGAKTRTRKARKETAAFPLAEPAEEAPPGPGQRRSSRTTKAPAPPDATWGSKRRRDGDDDSNKAQSKASGPAKKRKTRGS</sequence>
<dbReference type="EMBL" id="KZ857409">
    <property type="protein sequence ID" value="RDX48903.1"/>
    <property type="molecule type" value="Genomic_DNA"/>
</dbReference>
<feature type="compositionally biased region" description="Polar residues" evidence="1">
    <location>
        <begin position="502"/>
        <end position="514"/>
    </location>
</feature>
<feature type="region of interest" description="Disordered" evidence="1">
    <location>
        <begin position="486"/>
        <end position="784"/>
    </location>
</feature>
<proteinExistence type="predicted"/>
<feature type="compositionally biased region" description="Polar residues" evidence="1">
    <location>
        <begin position="486"/>
        <end position="495"/>
    </location>
</feature>
<evidence type="ECO:0000256" key="1">
    <source>
        <dbReference type="SAM" id="MobiDB-lite"/>
    </source>
</evidence>
<accession>A0A371D8P1</accession>
<reference evidence="2 3" key="1">
    <citation type="journal article" date="2018" name="Biotechnol. Biofuels">
        <title>Integrative visual omics of the white-rot fungus Polyporus brumalis exposes the biotechnological potential of its oxidative enzymes for delignifying raw plant biomass.</title>
        <authorList>
            <person name="Miyauchi S."/>
            <person name="Rancon A."/>
            <person name="Drula E."/>
            <person name="Hage H."/>
            <person name="Chaduli D."/>
            <person name="Favel A."/>
            <person name="Grisel S."/>
            <person name="Henrissat B."/>
            <person name="Herpoel-Gimbert I."/>
            <person name="Ruiz-Duenas F.J."/>
            <person name="Chevret D."/>
            <person name="Hainaut M."/>
            <person name="Lin J."/>
            <person name="Wang M."/>
            <person name="Pangilinan J."/>
            <person name="Lipzen A."/>
            <person name="Lesage-Meessen L."/>
            <person name="Navarro D."/>
            <person name="Riley R."/>
            <person name="Grigoriev I.V."/>
            <person name="Zhou S."/>
            <person name="Raouche S."/>
            <person name="Rosso M.N."/>
        </authorList>
    </citation>
    <scope>NUCLEOTIDE SEQUENCE [LARGE SCALE GENOMIC DNA]</scope>
    <source>
        <strain evidence="2 3">BRFM 1820</strain>
    </source>
</reference>
<keyword evidence="3" id="KW-1185">Reference proteome</keyword>
<feature type="compositionally biased region" description="Low complexity" evidence="1">
    <location>
        <begin position="537"/>
        <end position="547"/>
    </location>
</feature>
<feature type="compositionally biased region" description="Polar residues" evidence="1">
    <location>
        <begin position="619"/>
        <end position="640"/>
    </location>
</feature>
<feature type="compositionally biased region" description="Basic residues" evidence="1">
    <location>
        <begin position="49"/>
        <end position="59"/>
    </location>
</feature>
<dbReference type="Proteomes" id="UP000256964">
    <property type="component" value="Unassembled WGS sequence"/>
</dbReference>
<feature type="compositionally biased region" description="Low complexity" evidence="1">
    <location>
        <begin position="690"/>
        <end position="708"/>
    </location>
</feature>
<dbReference type="STRING" id="139420.A0A371D8P1"/>
<feature type="compositionally biased region" description="Basic and acidic residues" evidence="1">
    <location>
        <begin position="73"/>
        <end position="83"/>
    </location>
</feature>
<dbReference type="OrthoDB" id="2751636at2759"/>